<protein>
    <recommendedName>
        <fullName evidence="6">C-type lysozyme inhibitor domain-containing protein</fullName>
    </recommendedName>
</protein>
<dbReference type="InterPro" id="IPR052755">
    <property type="entry name" value="Lysozyme_Inhibitor_LprI"/>
</dbReference>
<evidence type="ECO:0000256" key="3">
    <source>
        <dbReference type="ARBA" id="ARBA00023139"/>
    </source>
</evidence>
<feature type="domain" description="C-type lysozyme inhibitor" evidence="6">
    <location>
        <begin position="125"/>
        <end position="191"/>
    </location>
</feature>
<dbReference type="EMBL" id="AQQR01000002">
    <property type="protein sequence ID" value="OWU75981.1"/>
    <property type="molecule type" value="Genomic_DNA"/>
</dbReference>
<evidence type="ECO:0000256" key="2">
    <source>
        <dbReference type="ARBA" id="ARBA00023136"/>
    </source>
</evidence>
<evidence type="ECO:0000256" key="5">
    <source>
        <dbReference type="SAM" id="SignalP"/>
    </source>
</evidence>
<accession>A0A225NNB4</accession>
<keyword evidence="2" id="KW-0472">Membrane</keyword>
<keyword evidence="8" id="KW-1185">Reference proteome</keyword>
<dbReference type="OrthoDB" id="5565855at2"/>
<dbReference type="SUPFAM" id="SSF141488">
    <property type="entry name" value="YdhA-like"/>
    <property type="match status" value="1"/>
</dbReference>
<evidence type="ECO:0000256" key="4">
    <source>
        <dbReference type="ARBA" id="ARBA00023288"/>
    </source>
</evidence>
<gene>
    <name evidence="7" type="ORF">ATO3_07345</name>
</gene>
<keyword evidence="4" id="KW-0449">Lipoprotein</keyword>
<proteinExistence type="predicted"/>
<dbReference type="Pfam" id="PF09864">
    <property type="entry name" value="MliC"/>
    <property type="match status" value="1"/>
</dbReference>
<dbReference type="PANTHER" id="PTHR37549">
    <property type="entry name" value="LIPOPROTEIN LPRI"/>
    <property type="match status" value="1"/>
</dbReference>
<evidence type="ECO:0000256" key="1">
    <source>
        <dbReference type="ARBA" id="ARBA00022729"/>
    </source>
</evidence>
<dbReference type="InterPro" id="IPR018660">
    <property type="entry name" value="MliC"/>
</dbReference>
<dbReference type="GO" id="GO:0005576">
    <property type="term" value="C:extracellular region"/>
    <property type="evidence" value="ECO:0007669"/>
    <property type="project" value="TreeGrafter"/>
</dbReference>
<name>A0A225NNB4_9RHOB</name>
<feature type="signal peptide" evidence="5">
    <location>
        <begin position="1"/>
        <end position="19"/>
    </location>
</feature>
<sequence length="199" mass="21796">MRYAATGLTLLLWPLAAWAQPSFDCAKAESSAEEAVCASPALSEMDVEVSRLFALALNGPNITPDGQDELRAYQRGWVKGRDECWKADDLGTCVRDEYAIRIDELRREYADARAEDGPSMGPYAYVCDGMDAPLSATFVNAGDPVVVLRWLENVRVLPIAMSGSGSRYASDDMVFWIKGSDATWTQDGTDHACQEDDIG</sequence>
<comment type="caution">
    <text evidence="7">The sequence shown here is derived from an EMBL/GenBank/DDBJ whole genome shotgun (WGS) entry which is preliminary data.</text>
</comment>
<dbReference type="Proteomes" id="UP000215377">
    <property type="component" value="Unassembled WGS sequence"/>
</dbReference>
<evidence type="ECO:0000259" key="6">
    <source>
        <dbReference type="Pfam" id="PF09864"/>
    </source>
</evidence>
<dbReference type="Gene3D" id="1.20.1270.180">
    <property type="match status" value="1"/>
</dbReference>
<dbReference type="PANTHER" id="PTHR37549:SF1">
    <property type="entry name" value="LIPOPROTEIN LPRI"/>
    <property type="match status" value="1"/>
</dbReference>
<dbReference type="InterPro" id="IPR036328">
    <property type="entry name" value="MliC_sf"/>
</dbReference>
<keyword evidence="1 5" id="KW-0732">Signal</keyword>
<dbReference type="Gene3D" id="2.40.128.200">
    <property type="match status" value="1"/>
</dbReference>
<keyword evidence="3" id="KW-0564">Palmitate</keyword>
<dbReference type="RefSeq" id="WP_088649174.1">
    <property type="nucleotide sequence ID" value="NZ_AQQR01000002.1"/>
</dbReference>
<organism evidence="7 8">
    <name type="scientific">Marinibacterium profundimaris</name>
    <dbReference type="NCBI Taxonomy" id="1679460"/>
    <lineage>
        <taxon>Bacteria</taxon>
        <taxon>Pseudomonadati</taxon>
        <taxon>Pseudomonadota</taxon>
        <taxon>Alphaproteobacteria</taxon>
        <taxon>Rhodobacterales</taxon>
        <taxon>Paracoccaceae</taxon>
        <taxon>Marinibacterium</taxon>
    </lineage>
</organism>
<evidence type="ECO:0000313" key="7">
    <source>
        <dbReference type="EMBL" id="OWU75981.1"/>
    </source>
</evidence>
<feature type="chain" id="PRO_5012126769" description="C-type lysozyme inhibitor domain-containing protein" evidence="5">
    <location>
        <begin position="20"/>
        <end position="199"/>
    </location>
</feature>
<dbReference type="AlphaFoldDB" id="A0A225NNB4"/>
<reference evidence="7 8" key="1">
    <citation type="submission" date="2013-04" db="EMBL/GenBank/DDBJ databases">
        <title>Oceanicola sp. 22II1-22F33 Genome Sequencing.</title>
        <authorList>
            <person name="Lai Q."/>
            <person name="Li G."/>
            <person name="Shao Z."/>
        </authorList>
    </citation>
    <scope>NUCLEOTIDE SEQUENCE [LARGE SCALE GENOMIC DNA]</scope>
    <source>
        <strain evidence="7 8">22II1-22F33</strain>
    </source>
</reference>
<evidence type="ECO:0000313" key="8">
    <source>
        <dbReference type="Proteomes" id="UP000215377"/>
    </source>
</evidence>